<evidence type="ECO:0000313" key="1">
    <source>
        <dbReference type="EMBL" id="CAK82068.1"/>
    </source>
</evidence>
<dbReference type="OMA" id="HFYFAAN"/>
<dbReference type="eggNOG" id="KOG1552">
    <property type="taxonomic scope" value="Eukaryota"/>
</dbReference>
<dbReference type="EMBL" id="CT868429">
    <property type="protein sequence ID" value="CAK82068.1"/>
    <property type="molecule type" value="Genomic_DNA"/>
</dbReference>
<dbReference type="Gene3D" id="3.40.50.1820">
    <property type="entry name" value="alpha/beta hydrolase"/>
    <property type="match status" value="1"/>
</dbReference>
<name>A0DGA1_PARTE</name>
<dbReference type="RefSeq" id="XP_001449465.1">
    <property type="nucleotide sequence ID" value="XM_001449428.1"/>
</dbReference>
<accession>A0DGA1</accession>
<proteinExistence type="predicted"/>
<evidence type="ECO:0000313" key="2">
    <source>
        <dbReference type="Proteomes" id="UP000000600"/>
    </source>
</evidence>
<dbReference type="HOGENOM" id="CLU_029375_5_0_1"/>
<dbReference type="PANTHER" id="PTHR12277:SF197">
    <property type="entry name" value="CHROMOSOME UNDETERMINED SCAFFOLD_38, WHOLE GENOME SHOTGUN SEQUENCE"/>
    <property type="match status" value="1"/>
</dbReference>
<dbReference type="GeneID" id="5035250"/>
<dbReference type="SUPFAM" id="SSF53474">
    <property type="entry name" value="alpha/beta-Hydrolases"/>
    <property type="match status" value="1"/>
</dbReference>
<dbReference type="InterPro" id="IPR029058">
    <property type="entry name" value="AB_hydrolase_fold"/>
</dbReference>
<dbReference type="InParanoid" id="A0DGA1"/>
<reference evidence="1 2" key="1">
    <citation type="journal article" date="2006" name="Nature">
        <title>Global trends of whole-genome duplications revealed by the ciliate Paramecium tetraurelia.</title>
        <authorList>
            <consortium name="Genoscope"/>
            <person name="Aury J.-M."/>
            <person name="Jaillon O."/>
            <person name="Duret L."/>
            <person name="Noel B."/>
            <person name="Jubin C."/>
            <person name="Porcel B.M."/>
            <person name="Segurens B."/>
            <person name="Daubin V."/>
            <person name="Anthouard V."/>
            <person name="Aiach N."/>
            <person name="Arnaiz O."/>
            <person name="Billaut A."/>
            <person name="Beisson J."/>
            <person name="Blanc I."/>
            <person name="Bouhouche K."/>
            <person name="Camara F."/>
            <person name="Duharcourt S."/>
            <person name="Guigo R."/>
            <person name="Gogendeau D."/>
            <person name="Katinka M."/>
            <person name="Keller A.-M."/>
            <person name="Kissmehl R."/>
            <person name="Klotz C."/>
            <person name="Koll F."/>
            <person name="Le Moue A."/>
            <person name="Lepere C."/>
            <person name="Malinsky S."/>
            <person name="Nowacki M."/>
            <person name="Nowak J.K."/>
            <person name="Plattner H."/>
            <person name="Poulain J."/>
            <person name="Ruiz F."/>
            <person name="Serrano V."/>
            <person name="Zagulski M."/>
            <person name="Dessen P."/>
            <person name="Betermier M."/>
            <person name="Weissenbach J."/>
            <person name="Scarpelli C."/>
            <person name="Schachter V."/>
            <person name="Sperling L."/>
            <person name="Meyer E."/>
            <person name="Cohen J."/>
            <person name="Wincker P."/>
        </authorList>
    </citation>
    <scope>NUCLEOTIDE SEQUENCE [LARGE SCALE GENOMIC DNA]</scope>
    <source>
        <strain evidence="1 2">Stock d4-2</strain>
    </source>
</reference>
<dbReference type="PANTHER" id="PTHR12277">
    <property type="entry name" value="ALPHA/BETA HYDROLASE DOMAIN-CONTAINING PROTEIN"/>
    <property type="match status" value="1"/>
</dbReference>
<dbReference type="OrthoDB" id="10249433at2759"/>
<evidence type="ECO:0008006" key="3">
    <source>
        <dbReference type="Google" id="ProtNLM"/>
    </source>
</evidence>
<gene>
    <name evidence="1" type="ORF">GSPATT00002197001</name>
</gene>
<dbReference type="KEGG" id="ptm:GSPATT00002197001"/>
<dbReference type="Proteomes" id="UP000000600">
    <property type="component" value="Unassembled WGS sequence"/>
</dbReference>
<dbReference type="AlphaFoldDB" id="A0DGA1"/>
<keyword evidence="2" id="KW-1185">Reference proteome</keyword>
<organism evidence="1 2">
    <name type="scientific">Paramecium tetraurelia</name>
    <dbReference type="NCBI Taxonomy" id="5888"/>
    <lineage>
        <taxon>Eukaryota</taxon>
        <taxon>Sar</taxon>
        <taxon>Alveolata</taxon>
        <taxon>Ciliophora</taxon>
        <taxon>Intramacronucleata</taxon>
        <taxon>Oligohymenophorea</taxon>
        <taxon>Peniculida</taxon>
        <taxon>Parameciidae</taxon>
        <taxon>Paramecium</taxon>
    </lineage>
</organism>
<sequence length="266" mass="30676">MLSLNKLIYLNPQPSYHSKTFDGHSKLKLIFIRTKLNKHQIPCLFIKANSDEYLLYFHSNAEDMQIVFKLKRGTCYEFTSALSNGLNVNVICMEYPGYGIYTQAEPTQQQIEKDAEDVFIYINLELRVPDSKLTIFGRSIGTGPACFLASIYQPKALILLSPFTSIKAVAKKHFYFAANLLKDQFDNVKRANKIVCPCIIIHGKLDKFIPISMAEDLYKSLASKRKTFFYPEGKDHNNFNFSYDIKEIVLKFIKEIDQLNHMFLPN</sequence>
<dbReference type="STRING" id="5888.A0DGA1"/>
<protein>
    <recommendedName>
        <fullName evidence="3">Serine aminopeptidase S33 domain-containing protein</fullName>
    </recommendedName>
</protein>